<dbReference type="InterPro" id="IPR000304">
    <property type="entry name" value="Pyrroline-COOH_reductase"/>
</dbReference>
<dbReference type="InterPro" id="IPR053790">
    <property type="entry name" value="P5CR-like_CS"/>
</dbReference>
<dbReference type="SUPFAM" id="SSF48179">
    <property type="entry name" value="6-phosphogluconate dehydrogenase C-terminal domain-like"/>
    <property type="match status" value="1"/>
</dbReference>
<reference evidence="4 5" key="1">
    <citation type="submission" date="2024-02" db="EMBL/GenBank/DDBJ databases">
        <title>Seven novel Bacillus-like species.</title>
        <authorList>
            <person name="Liu G."/>
        </authorList>
    </citation>
    <scope>NUCLEOTIDE SEQUENCE [LARGE SCALE GENOMIC DNA]</scope>
    <source>
        <strain evidence="4 5">FJAT-52991</strain>
    </source>
</reference>
<evidence type="ECO:0000313" key="4">
    <source>
        <dbReference type="EMBL" id="WXB92099.1"/>
    </source>
</evidence>
<feature type="domain" description="Pyrroline-5-carboxylate reductase dimerisation" evidence="3">
    <location>
        <begin position="160"/>
        <end position="259"/>
    </location>
</feature>
<dbReference type="RefSeq" id="WP_338750254.1">
    <property type="nucleotide sequence ID" value="NZ_CP147404.1"/>
</dbReference>
<proteinExistence type="inferred from homology"/>
<evidence type="ECO:0000259" key="2">
    <source>
        <dbReference type="Pfam" id="PF03807"/>
    </source>
</evidence>
<dbReference type="NCBIfam" id="NF005814">
    <property type="entry name" value="PRK07680.1"/>
    <property type="match status" value="1"/>
</dbReference>
<gene>
    <name evidence="4" type="primary">comER</name>
    <name evidence="4" type="ORF">WDJ61_12645</name>
</gene>
<dbReference type="InterPro" id="IPR008927">
    <property type="entry name" value="6-PGluconate_DH-like_C_sf"/>
</dbReference>
<keyword evidence="5" id="KW-1185">Reference proteome</keyword>
<dbReference type="PROSITE" id="PS00521">
    <property type="entry name" value="P5CR"/>
    <property type="match status" value="1"/>
</dbReference>
<comment type="similarity">
    <text evidence="1">Belongs to the pyrroline-5-carboxylate reductase family.</text>
</comment>
<dbReference type="InterPro" id="IPR028939">
    <property type="entry name" value="P5C_Rdtase_cat_N"/>
</dbReference>
<dbReference type="Pfam" id="PF14748">
    <property type="entry name" value="P5CR_dimer"/>
    <property type="match status" value="1"/>
</dbReference>
<dbReference type="PIRSF" id="PIRSF000193">
    <property type="entry name" value="Pyrrol-5-carb_rd"/>
    <property type="match status" value="1"/>
</dbReference>
<name>A0ABZ2N3P6_9BACI</name>
<dbReference type="InterPro" id="IPR029036">
    <property type="entry name" value="P5CR_dimer"/>
</dbReference>
<evidence type="ECO:0000259" key="3">
    <source>
        <dbReference type="Pfam" id="PF14748"/>
    </source>
</evidence>
<dbReference type="Gene3D" id="1.10.3730.10">
    <property type="entry name" value="ProC C-terminal domain-like"/>
    <property type="match status" value="1"/>
</dbReference>
<dbReference type="SUPFAM" id="SSF51735">
    <property type="entry name" value="NAD(P)-binding Rossmann-fold domains"/>
    <property type="match status" value="1"/>
</dbReference>
<organism evidence="4 5">
    <name type="scientific">Bacillus kandeliae</name>
    <dbReference type="NCBI Taxonomy" id="3129297"/>
    <lineage>
        <taxon>Bacteria</taxon>
        <taxon>Bacillati</taxon>
        <taxon>Bacillota</taxon>
        <taxon>Bacilli</taxon>
        <taxon>Bacillales</taxon>
        <taxon>Bacillaceae</taxon>
        <taxon>Bacillus</taxon>
    </lineage>
</organism>
<dbReference type="PANTHER" id="PTHR11645">
    <property type="entry name" value="PYRROLINE-5-CARBOXYLATE REDUCTASE"/>
    <property type="match status" value="1"/>
</dbReference>
<dbReference type="Proteomes" id="UP001387364">
    <property type="component" value="Chromosome"/>
</dbReference>
<evidence type="ECO:0000256" key="1">
    <source>
        <dbReference type="ARBA" id="ARBA00005525"/>
    </source>
</evidence>
<sequence>MKTGVIGTGNMGEILIHALIDSNAIAATDLFIINRTVEKTKRIQIKHPQVTICDSIADLVQICDRVFICVKPHDIFPMLNEVKHLFRPSQCAISITSPVSTAQLESILPCSCIRMIPSITNKVLSGAVLYTFGEKCQTNWKVKMKETMRCISSDAVEIEESITRAASDLVSCGPAFLSFLTRKFIEGAETTGMNAKTAETLAECMLIGLGELFKQKEYTLAELEEKVCVKGGVTGKGIEVLEAEVGEMFTKLFQATHKKFADDKQETTAQFGIT</sequence>
<evidence type="ECO:0000313" key="5">
    <source>
        <dbReference type="Proteomes" id="UP001387364"/>
    </source>
</evidence>
<dbReference type="Pfam" id="PF03807">
    <property type="entry name" value="F420_oxidored"/>
    <property type="match status" value="1"/>
</dbReference>
<protein>
    <submittedName>
        <fullName evidence="4">Late competence protein ComER</fullName>
    </submittedName>
</protein>
<dbReference type="PANTHER" id="PTHR11645:SF51">
    <property type="entry name" value="COME OPERON PROTEIN 4"/>
    <property type="match status" value="1"/>
</dbReference>
<accession>A0ABZ2N3P6</accession>
<dbReference type="Gene3D" id="3.40.50.720">
    <property type="entry name" value="NAD(P)-binding Rossmann-like Domain"/>
    <property type="match status" value="1"/>
</dbReference>
<dbReference type="InterPro" id="IPR036291">
    <property type="entry name" value="NAD(P)-bd_dom_sf"/>
</dbReference>
<dbReference type="EMBL" id="CP147404">
    <property type="protein sequence ID" value="WXB92099.1"/>
    <property type="molecule type" value="Genomic_DNA"/>
</dbReference>
<feature type="domain" description="Pyrroline-5-carboxylate reductase catalytic N-terminal" evidence="2">
    <location>
        <begin position="3"/>
        <end position="96"/>
    </location>
</feature>